<keyword evidence="1" id="KW-0472">Membrane</keyword>
<keyword evidence="1" id="KW-1133">Transmembrane helix</keyword>
<reference evidence="2" key="1">
    <citation type="journal article" date="2021" name="Proc. Natl. Acad. Sci. U.S.A.">
        <title>A Catalog of Tens of Thousands of Viruses from Human Metagenomes Reveals Hidden Associations with Chronic Diseases.</title>
        <authorList>
            <person name="Tisza M.J."/>
            <person name="Buck C.B."/>
        </authorList>
    </citation>
    <scope>NUCLEOTIDE SEQUENCE</scope>
    <source>
        <strain evidence="2">CtOXk3</strain>
    </source>
</reference>
<accession>A0A8S5SYH4</accession>
<evidence type="ECO:0000313" key="2">
    <source>
        <dbReference type="EMBL" id="DAF56065.1"/>
    </source>
</evidence>
<organism evidence="2">
    <name type="scientific">Siphoviridae sp. ctOXk3</name>
    <dbReference type="NCBI Taxonomy" id="2827861"/>
    <lineage>
        <taxon>Viruses</taxon>
        <taxon>Duplodnaviria</taxon>
        <taxon>Heunggongvirae</taxon>
        <taxon>Uroviricota</taxon>
        <taxon>Caudoviricetes</taxon>
    </lineage>
</organism>
<keyword evidence="1" id="KW-0812">Transmembrane</keyword>
<protein>
    <submittedName>
        <fullName evidence="2">Uncharacterized protein</fullName>
    </submittedName>
</protein>
<feature type="transmembrane region" description="Helical" evidence="1">
    <location>
        <begin position="115"/>
        <end position="142"/>
    </location>
</feature>
<sequence>MILLQDSETCRQARLILRELIKGDKSRAQLWGSLVDNQLDDVDLRFLLPPLANEGYIEESEGMWHILDKGVKYMQTYDRMIMESIEGYPYRQKKSKEDENLILQKQSFKWTKISVIVSILIALIGWIAPRLDGVIAAILTLFHE</sequence>
<name>A0A8S5SYH4_9CAUD</name>
<evidence type="ECO:0000256" key="1">
    <source>
        <dbReference type="SAM" id="Phobius"/>
    </source>
</evidence>
<proteinExistence type="predicted"/>
<dbReference type="EMBL" id="BK032706">
    <property type="protein sequence ID" value="DAF56065.1"/>
    <property type="molecule type" value="Genomic_DNA"/>
</dbReference>